<reference evidence="1 2" key="1">
    <citation type="journal article" date="2011" name="PLoS Genet.">
        <title>Comparative genomic analysis of human fungal pathogens causing paracoccidioidomycosis.</title>
        <authorList>
            <person name="Desjardins C.A."/>
            <person name="Champion M.D."/>
            <person name="Holder J.W."/>
            <person name="Muszewska A."/>
            <person name="Goldberg J."/>
            <person name="Bailao A.M."/>
            <person name="Brigido M.M."/>
            <person name="Ferreira M.E."/>
            <person name="Garcia A.M."/>
            <person name="Grynberg M."/>
            <person name="Gujja S."/>
            <person name="Heiman D.I."/>
            <person name="Henn M.R."/>
            <person name="Kodira C.D."/>
            <person name="Leon-Narvaez H."/>
            <person name="Longo L.V."/>
            <person name="Ma L.J."/>
            <person name="Malavazi I."/>
            <person name="Matsuo A.L."/>
            <person name="Morais F.V."/>
            <person name="Pereira M."/>
            <person name="Rodriguez-Brito S."/>
            <person name="Sakthikumar S."/>
            <person name="Salem-Izacc S.M."/>
            <person name="Sykes S.M."/>
            <person name="Teixeira M.M."/>
            <person name="Vallejo M.C."/>
            <person name="Walter M.E."/>
            <person name="Yandava C."/>
            <person name="Young S."/>
            <person name="Zeng Q."/>
            <person name="Zucker J."/>
            <person name="Felipe M.S."/>
            <person name="Goldman G.H."/>
            <person name="Haas B.J."/>
            <person name="McEwen J.G."/>
            <person name="Nino-Vega G."/>
            <person name="Puccia R."/>
            <person name="San-Blas G."/>
            <person name="Soares C.M."/>
            <person name="Birren B.W."/>
            <person name="Cuomo C.A."/>
        </authorList>
    </citation>
    <scope>NUCLEOTIDE SEQUENCE [LARGE SCALE GENOMIC DNA]</scope>
    <source>
        <strain evidence="2">ATCC MYA-826 / Pb01</strain>
    </source>
</reference>
<accession>A0A0A2V2Z3</accession>
<keyword evidence="2" id="KW-1185">Reference proteome</keyword>
<dbReference type="KEGG" id="pbl:PAAG_11439"/>
<dbReference type="EMBL" id="KN293995">
    <property type="protein sequence ID" value="KGQ01863.1"/>
    <property type="molecule type" value="Genomic_DNA"/>
</dbReference>
<organism evidence="1 2">
    <name type="scientific">Paracoccidioides lutzii (strain ATCC MYA-826 / Pb01)</name>
    <name type="common">Paracoccidioides brasiliensis</name>
    <dbReference type="NCBI Taxonomy" id="502779"/>
    <lineage>
        <taxon>Eukaryota</taxon>
        <taxon>Fungi</taxon>
        <taxon>Dikarya</taxon>
        <taxon>Ascomycota</taxon>
        <taxon>Pezizomycotina</taxon>
        <taxon>Eurotiomycetes</taxon>
        <taxon>Eurotiomycetidae</taxon>
        <taxon>Onygenales</taxon>
        <taxon>Ajellomycetaceae</taxon>
        <taxon>Paracoccidioides</taxon>
    </lineage>
</organism>
<evidence type="ECO:0000313" key="1">
    <source>
        <dbReference type="EMBL" id="KGQ01863.1"/>
    </source>
</evidence>
<proteinExistence type="predicted"/>
<gene>
    <name evidence="1" type="ORF">PAAG_11439</name>
</gene>
<dbReference type="GeneID" id="26970440"/>
<dbReference type="VEuPathDB" id="FungiDB:PAAG_11439"/>
<dbReference type="OMA" id="QVWYSES"/>
<dbReference type="Proteomes" id="UP000002059">
    <property type="component" value="Partially assembled WGS sequence"/>
</dbReference>
<dbReference type="OrthoDB" id="3527137at2759"/>
<sequence length="69" mass="7544">MTDIKFAEGGQVCNSFWVDKVVALLQENRITASESETQAARSALQQVWYSESQLVPAAQITGMTPGAFH</sequence>
<dbReference type="HOGENOM" id="CLU_2776617_0_0_1"/>
<name>A0A0A2V2Z3_PARBA</name>
<protein>
    <submittedName>
        <fullName evidence="1">Uncharacterized protein</fullName>
    </submittedName>
</protein>
<evidence type="ECO:0000313" key="2">
    <source>
        <dbReference type="Proteomes" id="UP000002059"/>
    </source>
</evidence>
<dbReference type="AlphaFoldDB" id="A0A0A2V2Z3"/>
<dbReference type="RefSeq" id="XP_015703351.1">
    <property type="nucleotide sequence ID" value="XM_015847089.1"/>
</dbReference>